<dbReference type="GO" id="GO:0006672">
    <property type="term" value="P:ceramide metabolic process"/>
    <property type="evidence" value="ECO:0007669"/>
    <property type="project" value="TreeGrafter"/>
</dbReference>
<dbReference type="Proteomes" id="UP000792457">
    <property type="component" value="Unassembled WGS sequence"/>
</dbReference>
<dbReference type="PANTHER" id="PTHR12358">
    <property type="entry name" value="SPHINGOSINE KINASE"/>
    <property type="match status" value="1"/>
</dbReference>
<dbReference type="SUPFAM" id="SSF111331">
    <property type="entry name" value="NAD kinase/diacylglycerol kinase-like"/>
    <property type="match status" value="1"/>
</dbReference>
<evidence type="ECO:0000313" key="3">
    <source>
        <dbReference type="Proteomes" id="UP000792457"/>
    </source>
</evidence>
<reference evidence="2" key="2">
    <citation type="submission" date="2017-10" db="EMBL/GenBank/DDBJ databases">
        <title>Ladona fulva Genome sequencing and assembly.</title>
        <authorList>
            <person name="Murali S."/>
            <person name="Richards S."/>
            <person name="Bandaranaike D."/>
            <person name="Bellair M."/>
            <person name="Blankenburg K."/>
            <person name="Chao H."/>
            <person name="Dinh H."/>
            <person name="Doddapaneni H."/>
            <person name="Dugan-Rocha S."/>
            <person name="Elkadiri S."/>
            <person name="Gnanaolivu R."/>
            <person name="Hernandez B."/>
            <person name="Skinner E."/>
            <person name="Javaid M."/>
            <person name="Lee S."/>
            <person name="Li M."/>
            <person name="Ming W."/>
            <person name="Munidasa M."/>
            <person name="Muniz J."/>
            <person name="Nguyen L."/>
            <person name="Hughes D."/>
            <person name="Osuji N."/>
            <person name="Pu L.-L."/>
            <person name="Puazo M."/>
            <person name="Qu C."/>
            <person name="Quiroz J."/>
            <person name="Raj R."/>
            <person name="Weissenberger G."/>
            <person name="Xin Y."/>
            <person name="Zou X."/>
            <person name="Han Y."/>
            <person name="Worley K."/>
            <person name="Muzny D."/>
            <person name="Gibbs R."/>
        </authorList>
    </citation>
    <scope>NUCLEOTIDE SEQUENCE</scope>
    <source>
        <strain evidence="2">Sampled in the wild</strain>
    </source>
</reference>
<dbReference type="InterPro" id="IPR016064">
    <property type="entry name" value="NAD/diacylglycerol_kinase_sf"/>
</dbReference>
<feature type="domain" description="Ceramide kinase C-terminal" evidence="1">
    <location>
        <begin position="7"/>
        <end position="135"/>
    </location>
</feature>
<dbReference type="GO" id="GO:0001729">
    <property type="term" value="F:ceramide kinase activity"/>
    <property type="evidence" value="ECO:0007669"/>
    <property type="project" value="TreeGrafter"/>
</dbReference>
<dbReference type="PANTHER" id="PTHR12358:SF111">
    <property type="entry name" value="CERAMIDE KINASE, ISOFORM A"/>
    <property type="match status" value="1"/>
</dbReference>
<sequence>MVNGTNLKCACRRCPNGISPYCHIGDGCIDVILIRHTSFFNNLRLLCRLSSPAKTVFDLPFVEVHRAKEFSFRPMPSATMHPERNPHQHIPGLSVWNCDGELIWEPSLRIRVHRQLLKVYARGIEESLDVPSCYC</sequence>
<dbReference type="OrthoDB" id="530923at2759"/>
<evidence type="ECO:0000313" key="2">
    <source>
        <dbReference type="EMBL" id="KAG8235196.1"/>
    </source>
</evidence>
<comment type="caution">
    <text evidence="2">The sequence shown here is derived from an EMBL/GenBank/DDBJ whole genome shotgun (WGS) entry which is preliminary data.</text>
</comment>
<dbReference type="AlphaFoldDB" id="A0A8K0KJT6"/>
<gene>
    <name evidence="2" type="ORF">J437_LFUL014160</name>
</gene>
<proteinExistence type="predicted"/>
<keyword evidence="3" id="KW-1185">Reference proteome</keyword>
<dbReference type="InterPro" id="IPR050187">
    <property type="entry name" value="Lipid_Phosphate_FormReg"/>
</dbReference>
<name>A0A8K0KJT6_LADFU</name>
<protein>
    <recommendedName>
        <fullName evidence="1">Ceramide kinase C-terminal domain-containing protein</fullName>
    </recommendedName>
</protein>
<dbReference type="Pfam" id="PF19280">
    <property type="entry name" value="CERK_C"/>
    <property type="match status" value="1"/>
</dbReference>
<reference evidence="2" key="1">
    <citation type="submission" date="2013-04" db="EMBL/GenBank/DDBJ databases">
        <authorList>
            <person name="Qu J."/>
            <person name="Murali S.C."/>
            <person name="Bandaranaike D."/>
            <person name="Bellair M."/>
            <person name="Blankenburg K."/>
            <person name="Chao H."/>
            <person name="Dinh H."/>
            <person name="Doddapaneni H."/>
            <person name="Downs B."/>
            <person name="Dugan-Rocha S."/>
            <person name="Elkadiri S."/>
            <person name="Gnanaolivu R.D."/>
            <person name="Hernandez B."/>
            <person name="Javaid M."/>
            <person name="Jayaseelan J.C."/>
            <person name="Lee S."/>
            <person name="Li M."/>
            <person name="Ming W."/>
            <person name="Munidasa M."/>
            <person name="Muniz J."/>
            <person name="Nguyen L."/>
            <person name="Ongeri F."/>
            <person name="Osuji N."/>
            <person name="Pu L.-L."/>
            <person name="Puazo M."/>
            <person name="Qu C."/>
            <person name="Quiroz J."/>
            <person name="Raj R."/>
            <person name="Weissenberger G."/>
            <person name="Xin Y."/>
            <person name="Zou X."/>
            <person name="Han Y."/>
            <person name="Richards S."/>
            <person name="Worley K."/>
            <person name="Muzny D."/>
            <person name="Gibbs R."/>
        </authorList>
    </citation>
    <scope>NUCLEOTIDE SEQUENCE</scope>
    <source>
        <strain evidence="2">Sampled in the wild</strain>
    </source>
</reference>
<accession>A0A8K0KJT6</accession>
<dbReference type="Gene3D" id="2.60.200.40">
    <property type="match status" value="1"/>
</dbReference>
<dbReference type="InterPro" id="IPR045363">
    <property type="entry name" value="CERK_C"/>
</dbReference>
<dbReference type="GO" id="GO:0016020">
    <property type="term" value="C:membrane"/>
    <property type="evidence" value="ECO:0007669"/>
    <property type="project" value="GOC"/>
</dbReference>
<evidence type="ECO:0000259" key="1">
    <source>
        <dbReference type="Pfam" id="PF19280"/>
    </source>
</evidence>
<dbReference type="EMBL" id="KZ308885">
    <property type="protein sequence ID" value="KAG8235196.1"/>
    <property type="molecule type" value="Genomic_DNA"/>
</dbReference>
<organism evidence="2 3">
    <name type="scientific">Ladona fulva</name>
    <name type="common">Scarce chaser dragonfly</name>
    <name type="synonym">Libellula fulva</name>
    <dbReference type="NCBI Taxonomy" id="123851"/>
    <lineage>
        <taxon>Eukaryota</taxon>
        <taxon>Metazoa</taxon>
        <taxon>Ecdysozoa</taxon>
        <taxon>Arthropoda</taxon>
        <taxon>Hexapoda</taxon>
        <taxon>Insecta</taxon>
        <taxon>Pterygota</taxon>
        <taxon>Palaeoptera</taxon>
        <taxon>Odonata</taxon>
        <taxon>Epiprocta</taxon>
        <taxon>Anisoptera</taxon>
        <taxon>Libelluloidea</taxon>
        <taxon>Libellulidae</taxon>
        <taxon>Ladona</taxon>
    </lineage>
</organism>